<name>A0A9P6LVD2_MORAP</name>
<feature type="compositionally biased region" description="Basic and acidic residues" evidence="1">
    <location>
        <begin position="130"/>
        <end position="157"/>
    </location>
</feature>
<evidence type="ECO:0000256" key="1">
    <source>
        <dbReference type="SAM" id="MobiDB-lite"/>
    </source>
</evidence>
<dbReference type="OrthoDB" id="9895617at2759"/>
<dbReference type="PANTHER" id="PTHR37450:SF1">
    <property type="entry name" value="CIPC PROTEIN"/>
    <property type="match status" value="1"/>
</dbReference>
<feature type="compositionally biased region" description="Basic and acidic residues" evidence="1">
    <location>
        <begin position="193"/>
        <end position="209"/>
    </location>
</feature>
<proteinExistence type="predicted"/>
<organism evidence="2 3">
    <name type="scientific">Mortierella alpina</name>
    <name type="common">Oleaginous fungus</name>
    <name type="synonym">Mortierella renispora</name>
    <dbReference type="NCBI Taxonomy" id="64518"/>
    <lineage>
        <taxon>Eukaryota</taxon>
        <taxon>Fungi</taxon>
        <taxon>Fungi incertae sedis</taxon>
        <taxon>Mucoromycota</taxon>
        <taxon>Mortierellomycotina</taxon>
        <taxon>Mortierellomycetes</taxon>
        <taxon>Mortierellales</taxon>
        <taxon>Mortierellaceae</taxon>
        <taxon>Mortierella</taxon>
    </lineage>
</organism>
<feature type="compositionally biased region" description="Acidic residues" evidence="1">
    <location>
        <begin position="94"/>
        <end position="108"/>
    </location>
</feature>
<feature type="compositionally biased region" description="Basic and acidic residues" evidence="1">
    <location>
        <begin position="109"/>
        <end position="123"/>
    </location>
</feature>
<keyword evidence="3" id="KW-1185">Reference proteome</keyword>
<reference evidence="2" key="1">
    <citation type="journal article" date="2020" name="Fungal Divers.">
        <title>Resolving the Mortierellaceae phylogeny through synthesis of multi-gene phylogenetics and phylogenomics.</title>
        <authorList>
            <person name="Vandepol N."/>
            <person name="Liber J."/>
            <person name="Desiro A."/>
            <person name="Na H."/>
            <person name="Kennedy M."/>
            <person name="Barry K."/>
            <person name="Grigoriev I.V."/>
            <person name="Miller A.N."/>
            <person name="O'Donnell K."/>
            <person name="Stajich J.E."/>
            <person name="Bonito G."/>
        </authorList>
    </citation>
    <scope>NUCLEOTIDE SEQUENCE</scope>
    <source>
        <strain evidence="2">CK1249</strain>
    </source>
</reference>
<protein>
    <submittedName>
        <fullName evidence="2">Uncharacterized protein</fullName>
    </submittedName>
</protein>
<dbReference type="InterPro" id="IPR022234">
    <property type="entry name" value="DUF3759"/>
</dbReference>
<dbReference type="PANTHER" id="PTHR37450">
    <property type="entry name" value="CIPC PROTEIN"/>
    <property type="match status" value="1"/>
</dbReference>
<feature type="non-terminal residue" evidence="2">
    <location>
        <position position="294"/>
    </location>
</feature>
<dbReference type="Proteomes" id="UP000738359">
    <property type="component" value="Unassembled WGS sequence"/>
</dbReference>
<feature type="region of interest" description="Disordered" evidence="1">
    <location>
        <begin position="88"/>
        <end position="157"/>
    </location>
</feature>
<accession>A0A9P6LVD2</accession>
<dbReference type="Pfam" id="PF12585">
    <property type="entry name" value="DUF3759"/>
    <property type="match status" value="1"/>
</dbReference>
<evidence type="ECO:0000313" key="2">
    <source>
        <dbReference type="EMBL" id="KAF9944536.1"/>
    </source>
</evidence>
<comment type="caution">
    <text evidence="2">The sequence shown here is derived from an EMBL/GenBank/DDBJ whole genome shotgun (WGS) entry which is preliminary data.</text>
</comment>
<dbReference type="EMBL" id="JAAAHY010002406">
    <property type="protein sequence ID" value="KAF9944536.1"/>
    <property type="molecule type" value="Genomic_DNA"/>
</dbReference>
<feature type="region of interest" description="Disordered" evidence="1">
    <location>
        <begin position="192"/>
        <end position="217"/>
    </location>
</feature>
<gene>
    <name evidence="2" type="ORF">BGZ70_004554</name>
</gene>
<dbReference type="AlphaFoldDB" id="A0A9P6LVD2"/>
<feature type="region of interest" description="Disordered" evidence="1">
    <location>
        <begin position="1"/>
        <end position="56"/>
    </location>
</feature>
<evidence type="ECO:0000313" key="3">
    <source>
        <dbReference type="Proteomes" id="UP000738359"/>
    </source>
</evidence>
<sequence>PPKDEKWLVKTVNKSVPQGQEVDASFWDKLFHKRQSSSAKGHGDSDDDDNEAVSINVPADAALKTLGVQGDDKDLEAKKNYFKRMAARVKEKFDEDDDDSDSDSDDDNDKEHPKTEQQKLENKQRKKLAPKVDPKEMKEAHRALYGDSAHREAEAEQARVLAELEAKRKAEEEAAAAAAKAAERKWWQLRSPKTAEQKVKEKEVKERKSSSRKHQAIAAAAAYEAMKKYQEHQEKEGKKISHGEMKAVLAGMAMAEAVKLFDSRHDDDDDDDDKDDTVAEAGSKALKLFELLKD</sequence>